<dbReference type="EMBL" id="NGNV01000019">
    <property type="protein sequence ID" value="OYR88132.1"/>
    <property type="molecule type" value="Genomic_DNA"/>
</dbReference>
<organism evidence="2 3">
    <name type="scientific">Lactobacillus taiwanensis</name>
    <dbReference type="NCBI Taxonomy" id="508451"/>
    <lineage>
        <taxon>Bacteria</taxon>
        <taxon>Bacillati</taxon>
        <taxon>Bacillota</taxon>
        <taxon>Bacilli</taxon>
        <taxon>Lactobacillales</taxon>
        <taxon>Lactobacillaceae</taxon>
        <taxon>Lactobacillus</taxon>
    </lineage>
</organism>
<sequence>MNIKDIEKDILTKAENNINPNTSSQLAQELQQKWGEYAFDITNKLQKQGYLVKCNFFMGGNFWLGYLTPLGTEYLKELSHSVKAENSSVYQNNFNSPVSITNFQQGNHNVIIEKKKDVDYSALLGTIEKINDLKSLYMKAQDYNPDFYKTLNELQKGAEKKESYGKLKKLWNKLQDILRSNSVSNISSIISTLISVCTAFK</sequence>
<evidence type="ECO:0000313" key="4">
    <source>
        <dbReference type="Proteomes" id="UP000216316"/>
    </source>
</evidence>
<dbReference type="Proteomes" id="UP000216316">
    <property type="component" value="Unassembled WGS sequence"/>
</dbReference>
<dbReference type="Proteomes" id="UP000215828">
    <property type="component" value="Unassembled WGS sequence"/>
</dbReference>
<reference evidence="3 4" key="3">
    <citation type="submission" date="2017-09" db="EMBL/GenBank/DDBJ databases">
        <title>Tripartite evolution among Lactobacillus johnsonii, Lactobacillus taiwanensis, Lactobacillus reuteri and their rodent host.</title>
        <authorList>
            <person name="Wang T."/>
            <person name="Knowles S."/>
            <person name="Cheng C."/>
        </authorList>
    </citation>
    <scope>NUCLEOTIDE SEQUENCE [LARGE SCALE GENOMIC DNA]</scope>
    <source>
        <strain evidence="2 3">609q</strain>
        <strain evidence="1 4">609u</strain>
    </source>
</reference>
<name>A0A256LHI8_9LACO</name>
<gene>
    <name evidence="1" type="ORF">CBF53_05000</name>
    <name evidence="2" type="ORF">CBF70_02475</name>
</gene>
<evidence type="ECO:0000313" key="2">
    <source>
        <dbReference type="EMBL" id="OYR92915.1"/>
    </source>
</evidence>
<accession>A0A256LHI8</accession>
<reference evidence="2 3" key="1">
    <citation type="submission" date="2017-04" db="EMBL/GenBank/DDBJ databases">
        <authorList>
            <person name="Afonso C.L."/>
            <person name="Miller P.J."/>
            <person name="Scott M.A."/>
            <person name="Spackman E."/>
            <person name="Goraichik I."/>
            <person name="Dimitrov K.M."/>
            <person name="Suarez D.L."/>
            <person name="Swayne D.E."/>
        </authorList>
    </citation>
    <scope>NUCLEOTIDE SEQUENCE [LARGE SCALE GENOMIC DNA]</scope>
    <source>
        <strain evidence="2 3">609q</strain>
    </source>
</reference>
<reference evidence="1" key="2">
    <citation type="submission" date="2017-05" db="EMBL/GenBank/DDBJ databases">
        <authorList>
            <person name="Lin X.B."/>
            <person name="Stothard P."/>
            <person name="Tasseva G."/>
            <person name="Walter J."/>
        </authorList>
    </citation>
    <scope>NUCLEOTIDE SEQUENCE</scope>
    <source>
        <strain evidence="1">609u</strain>
    </source>
</reference>
<dbReference type="EMBL" id="NGNX01000006">
    <property type="protein sequence ID" value="OYR92915.1"/>
    <property type="molecule type" value="Genomic_DNA"/>
</dbReference>
<proteinExistence type="predicted"/>
<protein>
    <submittedName>
        <fullName evidence="2">Uncharacterized protein</fullName>
    </submittedName>
</protein>
<keyword evidence="4" id="KW-1185">Reference proteome</keyword>
<comment type="caution">
    <text evidence="2">The sequence shown here is derived from an EMBL/GenBank/DDBJ whole genome shotgun (WGS) entry which is preliminary data.</text>
</comment>
<dbReference type="AlphaFoldDB" id="A0A256LHI8"/>
<dbReference type="RefSeq" id="WP_094516758.1">
    <property type="nucleotide sequence ID" value="NZ_NGNV01000019.1"/>
</dbReference>
<evidence type="ECO:0000313" key="1">
    <source>
        <dbReference type="EMBL" id="OYR88132.1"/>
    </source>
</evidence>
<evidence type="ECO:0000313" key="3">
    <source>
        <dbReference type="Proteomes" id="UP000215828"/>
    </source>
</evidence>